<dbReference type="AlphaFoldDB" id="A0A8J5SQV7"/>
<sequence length="73" mass="8207">MRKRKLKGKCSKSQTEQEPKQITGLSLTARMEKAKRLRDDTETHVAPKSKPEKSASREGHCCDRAPARTAIQS</sequence>
<feature type="region of interest" description="Disordered" evidence="1">
    <location>
        <begin position="1"/>
        <end position="73"/>
    </location>
</feature>
<feature type="compositionally biased region" description="Basic residues" evidence="1">
    <location>
        <begin position="1"/>
        <end position="10"/>
    </location>
</feature>
<proteinExistence type="predicted"/>
<keyword evidence="3" id="KW-1185">Reference proteome</keyword>
<accession>A0A8J5SQV7</accession>
<dbReference type="EMBL" id="JAAALK010000282">
    <property type="protein sequence ID" value="KAG8078440.1"/>
    <property type="molecule type" value="Genomic_DNA"/>
</dbReference>
<gene>
    <name evidence="2" type="ORF">GUJ93_ZPchr0007g5032</name>
</gene>
<evidence type="ECO:0000256" key="1">
    <source>
        <dbReference type="SAM" id="MobiDB-lite"/>
    </source>
</evidence>
<evidence type="ECO:0000313" key="3">
    <source>
        <dbReference type="Proteomes" id="UP000729402"/>
    </source>
</evidence>
<evidence type="ECO:0000313" key="2">
    <source>
        <dbReference type="EMBL" id="KAG8078440.1"/>
    </source>
</evidence>
<reference evidence="2" key="2">
    <citation type="submission" date="2021-02" db="EMBL/GenBank/DDBJ databases">
        <authorList>
            <person name="Kimball J.A."/>
            <person name="Haas M.W."/>
            <person name="Macchietto M."/>
            <person name="Kono T."/>
            <person name="Duquette J."/>
            <person name="Shao M."/>
        </authorList>
    </citation>
    <scope>NUCLEOTIDE SEQUENCE</scope>
    <source>
        <tissue evidence="2">Fresh leaf tissue</tissue>
    </source>
</reference>
<comment type="caution">
    <text evidence="2">The sequence shown here is derived from an EMBL/GenBank/DDBJ whole genome shotgun (WGS) entry which is preliminary data.</text>
</comment>
<name>A0A8J5SQV7_ZIZPA</name>
<organism evidence="2 3">
    <name type="scientific">Zizania palustris</name>
    <name type="common">Northern wild rice</name>
    <dbReference type="NCBI Taxonomy" id="103762"/>
    <lineage>
        <taxon>Eukaryota</taxon>
        <taxon>Viridiplantae</taxon>
        <taxon>Streptophyta</taxon>
        <taxon>Embryophyta</taxon>
        <taxon>Tracheophyta</taxon>
        <taxon>Spermatophyta</taxon>
        <taxon>Magnoliopsida</taxon>
        <taxon>Liliopsida</taxon>
        <taxon>Poales</taxon>
        <taxon>Poaceae</taxon>
        <taxon>BOP clade</taxon>
        <taxon>Oryzoideae</taxon>
        <taxon>Oryzeae</taxon>
        <taxon>Zizaniinae</taxon>
        <taxon>Zizania</taxon>
    </lineage>
</organism>
<reference evidence="2" key="1">
    <citation type="journal article" date="2021" name="bioRxiv">
        <title>Whole Genome Assembly and Annotation of Northern Wild Rice, Zizania palustris L., Supports a Whole Genome Duplication in the Zizania Genus.</title>
        <authorList>
            <person name="Haas M."/>
            <person name="Kono T."/>
            <person name="Macchietto M."/>
            <person name="Millas R."/>
            <person name="McGilp L."/>
            <person name="Shao M."/>
            <person name="Duquette J."/>
            <person name="Hirsch C.N."/>
            <person name="Kimball J."/>
        </authorList>
    </citation>
    <scope>NUCLEOTIDE SEQUENCE</scope>
    <source>
        <tissue evidence="2">Fresh leaf tissue</tissue>
    </source>
</reference>
<feature type="compositionally biased region" description="Basic and acidic residues" evidence="1">
    <location>
        <begin position="30"/>
        <end position="66"/>
    </location>
</feature>
<protein>
    <submittedName>
        <fullName evidence="2">Uncharacterized protein</fullName>
    </submittedName>
</protein>
<dbReference type="Proteomes" id="UP000729402">
    <property type="component" value="Unassembled WGS sequence"/>
</dbReference>